<feature type="region of interest" description="Disordered" evidence="1">
    <location>
        <begin position="127"/>
        <end position="172"/>
    </location>
</feature>
<dbReference type="OrthoDB" id="9906648at2759"/>
<keyword evidence="3" id="KW-1185">Reference proteome</keyword>
<feature type="region of interest" description="Disordered" evidence="1">
    <location>
        <begin position="1"/>
        <end position="54"/>
    </location>
</feature>
<evidence type="ECO:0000313" key="3">
    <source>
        <dbReference type="Proteomes" id="UP000018936"/>
    </source>
</evidence>
<sequence>MGCSSSAQTKVKELGRQTPKSPETNGLPPCDDSLPITDKNDTESDQTKLEPLEEVKLGSSWKKTDEDLCKEEPDALIQEITKCDLSTCHRVDPEGTEPQLMAPEEKFDRSQCLSLDFLEAAGPQAVKSTELASNPQVATEAAGSSPLESLQDKKPEPTETSEGAPPEPSTEEIRCFVTEIVTELLVDEEEQLTEVTVPGEAEEKVETEMHHEIIPGASETKEETRETTLVTEIADVQVAACELACTFAGNFFEKVFQKT</sequence>
<dbReference type="AlphaFoldDB" id="V8P428"/>
<dbReference type="Proteomes" id="UP000018936">
    <property type="component" value="Unassembled WGS sequence"/>
</dbReference>
<organism evidence="2 3">
    <name type="scientific">Ophiophagus hannah</name>
    <name type="common">King cobra</name>
    <name type="synonym">Naja hannah</name>
    <dbReference type="NCBI Taxonomy" id="8665"/>
    <lineage>
        <taxon>Eukaryota</taxon>
        <taxon>Metazoa</taxon>
        <taxon>Chordata</taxon>
        <taxon>Craniata</taxon>
        <taxon>Vertebrata</taxon>
        <taxon>Euteleostomi</taxon>
        <taxon>Lepidosauria</taxon>
        <taxon>Squamata</taxon>
        <taxon>Bifurcata</taxon>
        <taxon>Unidentata</taxon>
        <taxon>Episquamata</taxon>
        <taxon>Toxicofera</taxon>
        <taxon>Serpentes</taxon>
        <taxon>Colubroidea</taxon>
        <taxon>Elapidae</taxon>
        <taxon>Elapinae</taxon>
        <taxon>Ophiophagus</taxon>
    </lineage>
</organism>
<protein>
    <submittedName>
        <fullName evidence="2">Enolase-phosphatase E1</fullName>
    </submittedName>
</protein>
<feature type="compositionally biased region" description="Basic and acidic residues" evidence="1">
    <location>
        <begin position="38"/>
        <end position="54"/>
    </location>
</feature>
<accession>V8P428</accession>
<name>V8P428_OPHHA</name>
<gene>
    <name evidence="2" type="ORF">L345_05574</name>
</gene>
<reference evidence="2 3" key="1">
    <citation type="journal article" date="2013" name="Proc. Natl. Acad. Sci. U.S.A.">
        <title>The king cobra genome reveals dynamic gene evolution and adaptation in the snake venom system.</title>
        <authorList>
            <person name="Vonk F.J."/>
            <person name="Casewell N.R."/>
            <person name="Henkel C.V."/>
            <person name="Heimberg A.M."/>
            <person name="Jansen H.J."/>
            <person name="McCleary R.J."/>
            <person name="Kerkkamp H.M."/>
            <person name="Vos R.A."/>
            <person name="Guerreiro I."/>
            <person name="Calvete J.J."/>
            <person name="Wuster W."/>
            <person name="Woods A.E."/>
            <person name="Logan J.M."/>
            <person name="Harrison R.A."/>
            <person name="Castoe T.A."/>
            <person name="de Koning A.P."/>
            <person name="Pollock D.D."/>
            <person name="Yandell M."/>
            <person name="Calderon D."/>
            <person name="Renjifo C."/>
            <person name="Currier R.B."/>
            <person name="Salgado D."/>
            <person name="Pla D."/>
            <person name="Sanz L."/>
            <person name="Hyder A.S."/>
            <person name="Ribeiro J.M."/>
            <person name="Arntzen J.W."/>
            <person name="van den Thillart G.E."/>
            <person name="Boetzer M."/>
            <person name="Pirovano W."/>
            <person name="Dirks R.P."/>
            <person name="Spaink H.P."/>
            <person name="Duboule D."/>
            <person name="McGlinn E."/>
            <person name="Kini R.M."/>
            <person name="Richardson M.K."/>
        </authorList>
    </citation>
    <scope>NUCLEOTIDE SEQUENCE</scope>
    <source>
        <tissue evidence="2">Blood</tissue>
    </source>
</reference>
<feature type="non-terminal residue" evidence="2">
    <location>
        <position position="1"/>
    </location>
</feature>
<feature type="compositionally biased region" description="Polar residues" evidence="1">
    <location>
        <begin position="127"/>
        <end position="137"/>
    </location>
</feature>
<dbReference type="EMBL" id="AZIM01000972">
    <property type="protein sequence ID" value="ETE68627.1"/>
    <property type="molecule type" value="Genomic_DNA"/>
</dbReference>
<comment type="caution">
    <text evidence="2">The sequence shown here is derived from an EMBL/GenBank/DDBJ whole genome shotgun (WGS) entry which is preliminary data.</text>
</comment>
<evidence type="ECO:0000256" key="1">
    <source>
        <dbReference type="SAM" id="MobiDB-lite"/>
    </source>
</evidence>
<proteinExistence type="predicted"/>
<evidence type="ECO:0000313" key="2">
    <source>
        <dbReference type="EMBL" id="ETE68627.1"/>
    </source>
</evidence>